<sequence length="300" mass="34491">MFLGLDFASDKDSLDTSPIAINEFKKLRVQHGVFDEVMVDQEGKSEYSNLKTDWKYETVIHAKFLDNLLAGNVSFYSDQVSYIRIKRRKIEDLNNWITLKEISYKEELEFELYDYLNSSNQEYEYALIPILADGTEGDYITSTIKSEFYTTFIVEREKAYELAYELAYGDKERVSPNQVFEPINGKYPIVVSNGSLNYDKGNLSALIVSPQTVDNNMKIDPKSEYKLRESMMDFFTNKAPKLLKGHNGEMSLITVLNPNISYNNNLDQALGSVSFNWVEIGDSESVEDLFNSNLIDRYNA</sequence>
<organism evidence="1 2">
    <name type="scientific">Anaeromonas frigoriresistens</name>
    <dbReference type="NCBI Taxonomy" id="2683708"/>
    <lineage>
        <taxon>Bacteria</taxon>
        <taxon>Bacillati</taxon>
        <taxon>Bacillota</taxon>
        <taxon>Tissierellia</taxon>
        <taxon>Tissierellales</taxon>
        <taxon>Thermohalobacteraceae</taxon>
        <taxon>Anaeromonas</taxon>
    </lineage>
</organism>
<proteinExistence type="predicted"/>
<evidence type="ECO:0000313" key="1">
    <source>
        <dbReference type="EMBL" id="MBS4539801.1"/>
    </source>
</evidence>
<protein>
    <submittedName>
        <fullName evidence="1">Uncharacterized protein</fullName>
    </submittedName>
</protein>
<dbReference type="RefSeq" id="WP_203367715.1">
    <property type="nucleotide sequence ID" value="NZ_WSFT01000053.1"/>
</dbReference>
<keyword evidence="2" id="KW-1185">Reference proteome</keyword>
<comment type="caution">
    <text evidence="1">The sequence shown here is derived from an EMBL/GenBank/DDBJ whole genome shotgun (WGS) entry which is preliminary data.</text>
</comment>
<dbReference type="AlphaFoldDB" id="A0A942UZD4"/>
<name>A0A942UZD4_9FIRM</name>
<dbReference type="EMBL" id="WSFT01000053">
    <property type="protein sequence ID" value="MBS4539801.1"/>
    <property type="molecule type" value="Genomic_DNA"/>
</dbReference>
<dbReference type="Proteomes" id="UP000724672">
    <property type="component" value="Unassembled WGS sequence"/>
</dbReference>
<evidence type="ECO:0000313" key="2">
    <source>
        <dbReference type="Proteomes" id="UP000724672"/>
    </source>
</evidence>
<gene>
    <name evidence="1" type="ORF">GOQ27_15105</name>
</gene>
<accession>A0A942UZD4</accession>
<reference evidence="1" key="1">
    <citation type="submission" date="2019-12" db="EMBL/GenBank/DDBJ databases">
        <title>Clostridiaceae gen. nov. sp. nov., isolated from sediment in Xinjiang, China.</title>
        <authorList>
            <person name="Zhang R."/>
        </authorList>
    </citation>
    <scope>NUCLEOTIDE SEQUENCE</scope>
    <source>
        <strain evidence="1">D2Q-11</strain>
    </source>
</reference>